<accession>A0ACB7RVG2</accession>
<keyword evidence="2" id="KW-1185">Reference proteome</keyword>
<name>A0ACB7RVG2_HYAAI</name>
<evidence type="ECO:0000313" key="1">
    <source>
        <dbReference type="EMBL" id="KAH6925797.1"/>
    </source>
</evidence>
<evidence type="ECO:0000313" key="2">
    <source>
        <dbReference type="Proteomes" id="UP000821845"/>
    </source>
</evidence>
<comment type="caution">
    <text evidence="1">The sequence shown here is derived from an EMBL/GenBank/DDBJ whole genome shotgun (WGS) entry which is preliminary data.</text>
</comment>
<gene>
    <name evidence="1" type="ORF">HPB50_010402</name>
</gene>
<proteinExistence type="predicted"/>
<dbReference type="EMBL" id="CM023487">
    <property type="protein sequence ID" value="KAH6925797.1"/>
    <property type="molecule type" value="Genomic_DNA"/>
</dbReference>
<protein>
    <submittedName>
        <fullName evidence="1">Uncharacterized protein</fullName>
    </submittedName>
</protein>
<sequence>MAMQNPSSLPPQAAFRLTLPCARETLHFFHFICPCSGATTHSSCSPKLRPPSICTTSPRRFLGFVTYSATFDLRWLKKARASGTCLPVKSFVIDAPPSCATACYSSYCSSDVDSNGALFRELFLQRLPPSIRLVLAAAGELTLDRLAQLVDRDPPSCLAWSPGLTGSPLPSTLFGHPLITDVVFPRVKATDHLPRVVLAHEVLELVGKRTARSLTAACDLALQPGQLFVDADHISGLRFLVDTGAEVSVLPATKEDRTSKQHRSLPKRLSHLVTRSPYWGFTRKWDTSDQEWREARQFYLTAWPWLLLHSVIGRGLVHAAPSLVPHFHAAYSLLFVSLKLGWLCAAIIFAEHAVFFALACLGVPALCYGGALFAVAHYKVFQLEIFEHVYQWYGRNTYYVTVVAFYWAALKCLSFCMDHIWRNEEAALEKRWPTVLYLPPLVSGPLQNYDDFDASLKKPKPPLSLDEIKACVLGLLRSAAHFFLVDIMYHYFYSSALVKAPYLVPRLNLTCLVGFGVTLNIMFYVKYLVIYGVPCAFARVEGVDLPAPPKCVARSHLCSHFWRYLYQPILGPEREVIWRLLGTALAFSFVWLWHDMTVAVTFWTSLNFLGIALEVGVSQIRKLGFARNIESKYLDSGRLRFVKAVLGSPHYLLTIFSCLFYLTNMEIATIFFKKVILGFPLPMVPVLVCLYFGSQTSLDVMEWEDSSKDKEKAS</sequence>
<organism evidence="1 2">
    <name type="scientific">Hyalomma asiaticum</name>
    <name type="common">Tick</name>
    <dbReference type="NCBI Taxonomy" id="266040"/>
    <lineage>
        <taxon>Eukaryota</taxon>
        <taxon>Metazoa</taxon>
        <taxon>Ecdysozoa</taxon>
        <taxon>Arthropoda</taxon>
        <taxon>Chelicerata</taxon>
        <taxon>Arachnida</taxon>
        <taxon>Acari</taxon>
        <taxon>Parasitiformes</taxon>
        <taxon>Ixodida</taxon>
        <taxon>Ixodoidea</taxon>
        <taxon>Ixodidae</taxon>
        <taxon>Hyalomminae</taxon>
        <taxon>Hyalomma</taxon>
    </lineage>
</organism>
<dbReference type="Proteomes" id="UP000821845">
    <property type="component" value="Chromosome 7"/>
</dbReference>
<reference evidence="1" key="1">
    <citation type="submission" date="2020-05" db="EMBL/GenBank/DDBJ databases">
        <title>Large-scale comparative analyses of tick genomes elucidate their genetic diversity and vector capacities.</title>
        <authorList>
            <person name="Jia N."/>
            <person name="Wang J."/>
            <person name="Shi W."/>
            <person name="Du L."/>
            <person name="Sun Y."/>
            <person name="Zhan W."/>
            <person name="Jiang J."/>
            <person name="Wang Q."/>
            <person name="Zhang B."/>
            <person name="Ji P."/>
            <person name="Sakyi L.B."/>
            <person name="Cui X."/>
            <person name="Yuan T."/>
            <person name="Jiang B."/>
            <person name="Yang W."/>
            <person name="Lam T.T.-Y."/>
            <person name="Chang Q."/>
            <person name="Ding S."/>
            <person name="Wang X."/>
            <person name="Zhu J."/>
            <person name="Ruan X."/>
            <person name="Zhao L."/>
            <person name="Wei J."/>
            <person name="Que T."/>
            <person name="Du C."/>
            <person name="Cheng J."/>
            <person name="Dai P."/>
            <person name="Han X."/>
            <person name="Huang E."/>
            <person name="Gao Y."/>
            <person name="Liu J."/>
            <person name="Shao H."/>
            <person name="Ye R."/>
            <person name="Li L."/>
            <person name="Wei W."/>
            <person name="Wang X."/>
            <person name="Wang C."/>
            <person name="Yang T."/>
            <person name="Huo Q."/>
            <person name="Li W."/>
            <person name="Guo W."/>
            <person name="Chen H."/>
            <person name="Zhou L."/>
            <person name="Ni X."/>
            <person name="Tian J."/>
            <person name="Zhou Y."/>
            <person name="Sheng Y."/>
            <person name="Liu T."/>
            <person name="Pan Y."/>
            <person name="Xia L."/>
            <person name="Li J."/>
            <person name="Zhao F."/>
            <person name="Cao W."/>
        </authorList>
    </citation>
    <scope>NUCLEOTIDE SEQUENCE</scope>
    <source>
        <strain evidence="1">Hyas-2018</strain>
    </source>
</reference>